<dbReference type="EMBL" id="SKBN01000180">
    <property type="protein sequence ID" value="TGJ81199.1"/>
    <property type="molecule type" value="Genomic_DNA"/>
</dbReference>
<reference evidence="3 4" key="1">
    <citation type="submission" date="2019-03" db="EMBL/GenBank/DDBJ databases">
        <title>Draft genome sequence of Xylaria hypoxylon DSM 108379, a ubiquitous saprotrophic-parasitic fungi on hardwood.</title>
        <authorList>
            <person name="Buettner E."/>
            <person name="Leonhardt S."/>
            <person name="Gebauer A.M."/>
            <person name="Liers C."/>
            <person name="Hofrichter M."/>
            <person name="Kellner H."/>
        </authorList>
    </citation>
    <scope>NUCLEOTIDE SEQUENCE [LARGE SCALE GENOMIC DNA]</scope>
    <source>
        <strain evidence="3 4">DSM 108379</strain>
    </source>
</reference>
<dbReference type="OrthoDB" id="433474at2759"/>
<name>A0A4Z0YAG1_9PEZI</name>
<dbReference type="Pfam" id="PF07859">
    <property type="entry name" value="Abhydrolase_3"/>
    <property type="match status" value="1"/>
</dbReference>
<keyword evidence="4" id="KW-1185">Reference proteome</keyword>
<protein>
    <recommendedName>
        <fullName evidence="2">Alpha/beta hydrolase fold-3 domain-containing protein</fullName>
    </recommendedName>
</protein>
<dbReference type="GO" id="GO:0016787">
    <property type="term" value="F:hydrolase activity"/>
    <property type="evidence" value="ECO:0007669"/>
    <property type="project" value="UniProtKB-KW"/>
</dbReference>
<feature type="domain" description="Alpha/beta hydrolase fold-3" evidence="2">
    <location>
        <begin position="127"/>
        <end position="356"/>
    </location>
</feature>
<sequence length="414" mass="46996">MAMASPDQITYLDVPLNPYIAEYDLGLQSYSECETRRWYNLEKNHTIKRADWHSQRKRRNIKTPTDEYVWHEYGLLRDTRQIPRDASCRSPDYRKLVNDKVITEDVGVVIAYERRAQEAELGTLPCIFYIHGGNRYGGTPYSGFLERAKEWATRFEAIFVSVNYRLSPNESDESSTGEEPTNDCFDALAWVYCRLGVDEDDILKHGDRTKIIVFGTSAGGGLAASTVMKWCQERREGSASTLGDLYGLVLEAPQLDDRCNTPSHDKFKNGNMFTSRDAEQGWNASLGARRRTEHVSIFEAPARATDADVKGFPPTYVEVGTAEPFRDEAENFYNTLHKANVDVEMNVWSGGFHGFFTAEPNALVSRLCNLTKLRWLCRRLGVQDKGIDDEYEEVKEAYDARPKEGSQSLVARGS</sequence>
<dbReference type="PANTHER" id="PTHR48081">
    <property type="entry name" value="AB HYDROLASE SUPERFAMILY PROTEIN C4A8.06C"/>
    <property type="match status" value="1"/>
</dbReference>
<proteinExistence type="predicted"/>
<dbReference type="STRING" id="37992.A0A4Z0YAG1"/>
<dbReference type="Proteomes" id="UP000297716">
    <property type="component" value="Unassembled WGS sequence"/>
</dbReference>
<dbReference type="InterPro" id="IPR013094">
    <property type="entry name" value="AB_hydrolase_3"/>
</dbReference>
<dbReference type="SUPFAM" id="SSF53474">
    <property type="entry name" value="alpha/beta-Hydrolases"/>
    <property type="match status" value="1"/>
</dbReference>
<accession>A0A4Z0YAG1</accession>
<evidence type="ECO:0000313" key="4">
    <source>
        <dbReference type="Proteomes" id="UP000297716"/>
    </source>
</evidence>
<evidence type="ECO:0000256" key="1">
    <source>
        <dbReference type="ARBA" id="ARBA00022801"/>
    </source>
</evidence>
<keyword evidence="1" id="KW-0378">Hydrolase</keyword>
<dbReference type="PANTHER" id="PTHR48081:SF8">
    <property type="entry name" value="ALPHA_BETA HYDROLASE FOLD-3 DOMAIN-CONTAINING PROTEIN-RELATED"/>
    <property type="match status" value="1"/>
</dbReference>
<dbReference type="InterPro" id="IPR050300">
    <property type="entry name" value="GDXG_lipolytic_enzyme"/>
</dbReference>
<gene>
    <name evidence="3" type="ORF">E0Z10_g7567</name>
</gene>
<evidence type="ECO:0000259" key="2">
    <source>
        <dbReference type="Pfam" id="PF07859"/>
    </source>
</evidence>
<comment type="caution">
    <text evidence="3">The sequence shown here is derived from an EMBL/GenBank/DDBJ whole genome shotgun (WGS) entry which is preliminary data.</text>
</comment>
<dbReference type="AlphaFoldDB" id="A0A4Z0YAG1"/>
<dbReference type="Gene3D" id="3.40.50.1820">
    <property type="entry name" value="alpha/beta hydrolase"/>
    <property type="match status" value="1"/>
</dbReference>
<dbReference type="InterPro" id="IPR029058">
    <property type="entry name" value="AB_hydrolase_fold"/>
</dbReference>
<evidence type="ECO:0000313" key="3">
    <source>
        <dbReference type="EMBL" id="TGJ81199.1"/>
    </source>
</evidence>
<organism evidence="3 4">
    <name type="scientific">Xylaria hypoxylon</name>
    <dbReference type="NCBI Taxonomy" id="37992"/>
    <lineage>
        <taxon>Eukaryota</taxon>
        <taxon>Fungi</taxon>
        <taxon>Dikarya</taxon>
        <taxon>Ascomycota</taxon>
        <taxon>Pezizomycotina</taxon>
        <taxon>Sordariomycetes</taxon>
        <taxon>Xylariomycetidae</taxon>
        <taxon>Xylariales</taxon>
        <taxon>Xylariaceae</taxon>
        <taxon>Xylaria</taxon>
    </lineage>
</organism>